<dbReference type="Pfam" id="PF00126">
    <property type="entry name" value="HTH_1"/>
    <property type="match status" value="1"/>
</dbReference>
<evidence type="ECO:0000256" key="1">
    <source>
        <dbReference type="ARBA" id="ARBA00009437"/>
    </source>
</evidence>
<dbReference type="InterPro" id="IPR036390">
    <property type="entry name" value="WH_DNA-bd_sf"/>
</dbReference>
<dbReference type="Pfam" id="PF03466">
    <property type="entry name" value="LysR_substrate"/>
    <property type="match status" value="1"/>
</dbReference>
<dbReference type="PROSITE" id="PS50931">
    <property type="entry name" value="HTH_LYSR"/>
    <property type="match status" value="1"/>
</dbReference>
<dbReference type="GO" id="GO:0003677">
    <property type="term" value="F:DNA binding"/>
    <property type="evidence" value="ECO:0007669"/>
    <property type="project" value="UniProtKB-KW"/>
</dbReference>
<protein>
    <submittedName>
        <fullName evidence="6">LysR family transcriptional regulator</fullName>
    </submittedName>
</protein>
<dbReference type="NCBIfam" id="TIGR03339">
    <property type="entry name" value="phn_lysR"/>
    <property type="match status" value="1"/>
</dbReference>
<accession>A0A2N4TJD8</accession>
<dbReference type="PANTHER" id="PTHR30346">
    <property type="entry name" value="TRANSCRIPTIONAL DUAL REGULATOR HCAR-RELATED"/>
    <property type="match status" value="1"/>
</dbReference>
<comment type="similarity">
    <text evidence="1">Belongs to the LysR transcriptional regulatory family.</text>
</comment>
<dbReference type="InterPro" id="IPR005119">
    <property type="entry name" value="LysR_subst-bd"/>
</dbReference>
<dbReference type="AlphaFoldDB" id="A0A2N4TJD8"/>
<dbReference type="SUPFAM" id="SSF53850">
    <property type="entry name" value="Periplasmic binding protein-like II"/>
    <property type="match status" value="1"/>
</dbReference>
<dbReference type="Gene3D" id="3.40.190.290">
    <property type="match status" value="1"/>
</dbReference>
<sequence length="311" mass="34249">MLGDLLMSFFEVARQGSVTSAAKRLRLSQPTVTGRIRQLEEMYGVELFHRRGSRLDLSDLGVSLMPIVERLAQQEGDVDFLLRNAGDLRTGNLRVGATGPYYILPSVAAFRARHPTIEITIEFGNSQQMLEALSEVRIDLAVSSHAVDDERLHRITLAEDTMVLVVPLDHPLGRRPSITLGDIAGCQLLMREPGSVTRRVTEDAFAAAGIEPASTSIIGSREAIYEAISLGLGCSIVPAREAPRRPDVRMLPFADNAPIIHEYLYFLKERKDARLVRAFLDCLNPQLAQAPSKKADAFIAKVMAMDTAATR</sequence>
<keyword evidence="2" id="KW-0805">Transcription regulation</keyword>
<dbReference type="CDD" id="cd05466">
    <property type="entry name" value="PBP2_LTTR_substrate"/>
    <property type="match status" value="1"/>
</dbReference>
<dbReference type="OrthoDB" id="9786526at2"/>
<dbReference type="SUPFAM" id="SSF46785">
    <property type="entry name" value="Winged helix' DNA-binding domain"/>
    <property type="match status" value="1"/>
</dbReference>
<dbReference type="GO" id="GO:0003700">
    <property type="term" value="F:DNA-binding transcription factor activity"/>
    <property type="evidence" value="ECO:0007669"/>
    <property type="project" value="InterPro"/>
</dbReference>
<evidence type="ECO:0000259" key="5">
    <source>
        <dbReference type="PROSITE" id="PS50931"/>
    </source>
</evidence>
<feature type="domain" description="HTH lysR-type" evidence="5">
    <location>
        <begin position="1"/>
        <end position="58"/>
    </location>
</feature>
<name>A0A2N4TJD8_RALPI</name>
<gene>
    <name evidence="6" type="ORF">C0Q88_25815</name>
</gene>
<comment type="caution">
    <text evidence="6">The sequence shown here is derived from an EMBL/GenBank/DDBJ whole genome shotgun (WGS) entry which is preliminary data.</text>
</comment>
<dbReference type="EMBL" id="PKQE01000010">
    <property type="protein sequence ID" value="PLC39823.1"/>
    <property type="molecule type" value="Genomic_DNA"/>
</dbReference>
<evidence type="ECO:0000313" key="6">
    <source>
        <dbReference type="EMBL" id="PLC39823.1"/>
    </source>
</evidence>
<dbReference type="PANTHER" id="PTHR30346:SF9">
    <property type="entry name" value="LYSR FAMILY TRANSCRIPTIONAL REGULATOR"/>
    <property type="match status" value="1"/>
</dbReference>
<dbReference type="PRINTS" id="PR00039">
    <property type="entry name" value="HTHLYSR"/>
</dbReference>
<evidence type="ECO:0000256" key="3">
    <source>
        <dbReference type="ARBA" id="ARBA00023125"/>
    </source>
</evidence>
<proteinExistence type="inferred from homology"/>
<evidence type="ECO:0000313" key="7">
    <source>
        <dbReference type="Proteomes" id="UP000234456"/>
    </source>
</evidence>
<reference evidence="6 7" key="1">
    <citation type="submission" date="2017-12" db="EMBL/GenBank/DDBJ databases">
        <title>Draft genome sequence of Ralstonia pickettii 52.</title>
        <authorList>
            <person name="Zheng B."/>
        </authorList>
    </citation>
    <scope>NUCLEOTIDE SEQUENCE [LARGE SCALE GENOMIC DNA]</scope>
    <source>
        <strain evidence="6 7">52</strain>
    </source>
</reference>
<keyword evidence="3" id="KW-0238">DNA-binding</keyword>
<evidence type="ECO:0000256" key="2">
    <source>
        <dbReference type="ARBA" id="ARBA00023015"/>
    </source>
</evidence>
<dbReference type="Gene3D" id="1.10.10.10">
    <property type="entry name" value="Winged helix-like DNA-binding domain superfamily/Winged helix DNA-binding domain"/>
    <property type="match status" value="1"/>
</dbReference>
<evidence type="ECO:0000256" key="4">
    <source>
        <dbReference type="ARBA" id="ARBA00023163"/>
    </source>
</evidence>
<organism evidence="6 7">
    <name type="scientific">Ralstonia pickettii</name>
    <name type="common">Burkholderia pickettii</name>
    <dbReference type="NCBI Taxonomy" id="329"/>
    <lineage>
        <taxon>Bacteria</taxon>
        <taxon>Pseudomonadati</taxon>
        <taxon>Pseudomonadota</taxon>
        <taxon>Betaproteobacteria</taxon>
        <taxon>Burkholderiales</taxon>
        <taxon>Burkholderiaceae</taxon>
        <taxon>Ralstonia</taxon>
    </lineage>
</organism>
<keyword evidence="4" id="KW-0804">Transcription</keyword>
<dbReference type="InterPro" id="IPR017724">
    <property type="entry name" value="Tscrpt_reg_LysR"/>
</dbReference>
<dbReference type="RefSeq" id="WP_102067714.1">
    <property type="nucleotide sequence ID" value="NZ_PKQE01000010.1"/>
</dbReference>
<dbReference type="InterPro" id="IPR000847">
    <property type="entry name" value="LysR_HTH_N"/>
</dbReference>
<dbReference type="Proteomes" id="UP000234456">
    <property type="component" value="Unassembled WGS sequence"/>
</dbReference>
<dbReference type="InterPro" id="IPR036388">
    <property type="entry name" value="WH-like_DNA-bd_sf"/>
</dbReference>
<dbReference type="GO" id="GO:0032993">
    <property type="term" value="C:protein-DNA complex"/>
    <property type="evidence" value="ECO:0007669"/>
    <property type="project" value="TreeGrafter"/>
</dbReference>